<evidence type="ECO:0000313" key="7">
    <source>
        <dbReference type="EMBL" id="KAF7675837.1"/>
    </source>
</evidence>
<evidence type="ECO:0000256" key="2">
    <source>
        <dbReference type="ARBA" id="ARBA00022801"/>
    </source>
</evidence>
<dbReference type="GO" id="GO:0006364">
    <property type="term" value="P:rRNA processing"/>
    <property type="evidence" value="ECO:0007669"/>
    <property type="project" value="TreeGrafter"/>
</dbReference>
<dbReference type="PANTHER" id="PTHR12801">
    <property type="entry name" value="RNA EXONUCLEASE REXO1 / RECO3 FAMILY MEMBER-RELATED"/>
    <property type="match status" value="1"/>
</dbReference>
<dbReference type="GO" id="GO:0003676">
    <property type="term" value="F:nucleic acid binding"/>
    <property type="evidence" value="ECO:0007669"/>
    <property type="project" value="InterPro"/>
</dbReference>
<keyword evidence="1" id="KW-0540">Nuclease</keyword>
<dbReference type="Proteomes" id="UP000596902">
    <property type="component" value="Unassembled WGS sequence"/>
</dbReference>
<keyword evidence="4" id="KW-0479">Metal-binding</keyword>
<dbReference type="GeneID" id="62204781"/>
<dbReference type="SUPFAM" id="SSF53098">
    <property type="entry name" value="Ribonuclease H-like"/>
    <property type="match status" value="1"/>
</dbReference>
<dbReference type="GO" id="GO:0000027">
    <property type="term" value="P:ribosomal large subunit assembly"/>
    <property type="evidence" value="ECO:0007669"/>
    <property type="project" value="TreeGrafter"/>
</dbReference>
<dbReference type="EMBL" id="JAAABM010000008">
    <property type="protein sequence ID" value="KAF7675837.1"/>
    <property type="molecule type" value="Genomic_DNA"/>
</dbReference>
<keyword evidence="4" id="KW-0863">Zinc-finger</keyword>
<dbReference type="GO" id="GO:0005634">
    <property type="term" value="C:nucleus"/>
    <property type="evidence" value="ECO:0007669"/>
    <property type="project" value="TreeGrafter"/>
</dbReference>
<name>A0A8H7EDK7_9PLEO</name>
<feature type="domain" description="C2H2-type" evidence="6">
    <location>
        <begin position="14"/>
        <end position="42"/>
    </location>
</feature>
<evidence type="ECO:0000256" key="4">
    <source>
        <dbReference type="PROSITE-ProRule" id="PRU00042"/>
    </source>
</evidence>
<evidence type="ECO:0000313" key="8">
    <source>
        <dbReference type="Proteomes" id="UP000596902"/>
    </source>
</evidence>
<keyword evidence="8" id="KW-1185">Reference proteome</keyword>
<dbReference type="SMART" id="SM00479">
    <property type="entry name" value="EXOIII"/>
    <property type="match status" value="1"/>
</dbReference>
<keyword evidence="2" id="KW-0378">Hydrolase</keyword>
<keyword evidence="4" id="KW-0862">Zinc</keyword>
<dbReference type="InterPro" id="IPR036397">
    <property type="entry name" value="RNaseH_sf"/>
</dbReference>
<dbReference type="OrthoDB" id="16516at2759"/>
<dbReference type="GO" id="GO:0004527">
    <property type="term" value="F:exonuclease activity"/>
    <property type="evidence" value="ECO:0007669"/>
    <property type="project" value="UniProtKB-KW"/>
</dbReference>
<organism evidence="7 8">
    <name type="scientific">Alternaria burnsii</name>
    <dbReference type="NCBI Taxonomy" id="1187904"/>
    <lineage>
        <taxon>Eukaryota</taxon>
        <taxon>Fungi</taxon>
        <taxon>Dikarya</taxon>
        <taxon>Ascomycota</taxon>
        <taxon>Pezizomycotina</taxon>
        <taxon>Dothideomycetes</taxon>
        <taxon>Pleosporomycetidae</taxon>
        <taxon>Pleosporales</taxon>
        <taxon>Pleosporineae</taxon>
        <taxon>Pleosporaceae</taxon>
        <taxon>Alternaria</taxon>
        <taxon>Alternaria sect. Alternaria</taxon>
    </lineage>
</organism>
<dbReference type="PROSITE" id="PS50157">
    <property type="entry name" value="ZINC_FINGER_C2H2_2"/>
    <property type="match status" value="1"/>
</dbReference>
<proteinExistence type="predicted"/>
<evidence type="ECO:0000256" key="1">
    <source>
        <dbReference type="ARBA" id="ARBA00022722"/>
    </source>
</evidence>
<feature type="region of interest" description="Disordered" evidence="5">
    <location>
        <begin position="449"/>
        <end position="472"/>
    </location>
</feature>
<dbReference type="CDD" id="cd06137">
    <property type="entry name" value="DEDDh_RNase"/>
    <property type="match status" value="1"/>
</dbReference>
<dbReference type="RefSeq" id="XP_038786100.1">
    <property type="nucleotide sequence ID" value="XM_038931603.1"/>
</dbReference>
<evidence type="ECO:0000256" key="5">
    <source>
        <dbReference type="SAM" id="MobiDB-lite"/>
    </source>
</evidence>
<keyword evidence="3" id="KW-0269">Exonuclease</keyword>
<dbReference type="PANTHER" id="PTHR12801:SF114">
    <property type="entry name" value="EXONUCLEASE, PUTATIVE (AFU_ORTHOLOGUE AFUA_7G00870)-RELATED"/>
    <property type="match status" value="1"/>
</dbReference>
<dbReference type="InterPro" id="IPR047021">
    <property type="entry name" value="REXO1/3/4-like"/>
</dbReference>
<dbReference type="GO" id="GO:0008270">
    <property type="term" value="F:zinc ion binding"/>
    <property type="evidence" value="ECO:0007669"/>
    <property type="project" value="UniProtKB-KW"/>
</dbReference>
<reference evidence="7" key="1">
    <citation type="submission" date="2020-01" db="EMBL/GenBank/DDBJ databases">
        <authorList>
            <person name="Feng Z.H.Z."/>
        </authorList>
    </citation>
    <scope>NUCLEOTIDE SEQUENCE</scope>
    <source>
        <strain evidence="7">CBS107.38</strain>
    </source>
</reference>
<dbReference type="Pfam" id="PF00929">
    <property type="entry name" value="RNase_T"/>
    <property type="match status" value="1"/>
</dbReference>
<dbReference type="InterPro" id="IPR013520">
    <property type="entry name" value="Ribonucl_H"/>
</dbReference>
<dbReference type="Gene3D" id="3.30.420.10">
    <property type="entry name" value="Ribonuclease H-like superfamily/Ribonuclease H"/>
    <property type="match status" value="1"/>
</dbReference>
<feature type="region of interest" description="Disordered" evidence="5">
    <location>
        <begin position="81"/>
        <end position="117"/>
    </location>
</feature>
<dbReference type="AlphaFoldDB" id="A0A8H7EDK7"/>
<dbReference type="SMART" id="SM00355">
    <property type="entry name" value="ZnF_C2H2"/>
    <property type="match status" value="2"/>
</dbReference>
<accession>A0A8H7EDK7</accession>
<comment type="caution">
    <text evidence="7">The sequence shown here is derived from an EMBL/GenBank/DDBJ whole genome shotgun (WGS) entry which is preliminary data.</text>
</comment>
<dbReference type="InterPro" id="IPR013087">
    <property type="entry name" value="Znf_C2H2_type"/>
</dbReference>
<reference evidence="7" key="2">
    <citation type="submission" date="2020-08" db="EMBL/GenBank/DDBJ databases">
        <title>Draft Genome Sequence of Cumin Blight Pathogen Alternaria burnsii.</title>
        <authorList>
            <person name="Feng Z."/>
        </authorList>
    </citation>
    <scope>NUCLEOTIDE SEQUENCE</scope>
    <source>
        <strain evidence="7">CBS107.38</strain>
    </source>
</reference>
<gene>
    <name evidence="7" type="ORF">GT037_006556</name>
</gene>
<sequence length="518" mass="56966">MAKKKSSNRTLEAFPCSSCNQSFAKATALTDHSRSKHDASITASATTTSVSTTIRNILVPCTETGCTQTFPDRRALGLHLESPAHARKRGTPLQNISTNRHVPPSPDGSSKIYPNTSNTPGTILEEDVKLTAPVVVAKTSTALDSLTSKLGSSLHISAPQQSVIRESPSASEASKRGKFVEEPAFVEFMPQNLAGGKSRAPTRKAKATEKWTVIPEQQQYNALTALRLRCHPPAVLKANGYTLYTDRINLIGKDAVLAPLKASAYHWGISKRTAIALDCEMVGVGDKNESEVARISAIDYLTGEILINTLVQPTQSVTDWRTKFSGITKEAMSTAVSLGKALQGWPEARAALFEYIDTETVLIGQSLHFDLIALGIQHQRVVDSAILTSEAVGPKVRKRRGLKDLCDQLLNIKVQTDKKLGHDSVEDAFAAREMVLWCVNHPDALSRWGGKQRNEHYSQRKRKGKQKTTVDVVSRRQHPPHLCFGCYTNHEDEMLRWSDVAEDLGWPHPDTGYDPWSD</sequence>
<dbReference type="InterPro" id="IPR012337">
    <property type="entry name" value="RNaseH-like_sf"/>
</dbReference>
<protein>
    <recommendedName>
        <fullName evidence="6">C2H2-type domain-containing protein</fullName>
    </recommendedName>
</protein>
<evidence type="ECO:0000259" key="6">
    <source>
        <dbReference type="PROSITE" id="PS50157"/>
    </source>
</evidence>
<evidence type="ECO:0000256" key="3">
    <source>
        <dbReference type="ARBA" id="ARBA00022839"/>
    </source>
</evidence>
<dbReference type="Gene3D" id="3.30.160.60">
    <property type="entry name" value="Classic Zinc Finger"/>
    <property type="match status" value="1"/>
</dbReference>
<dbReference type="PROSITE" id="PS00028">
    <property type="entry name" value="ZINC_FINGER_C2H2_1"/>
    <property type="match status" value="2"/>
</dbReference>